<dbReference type="GO" id="GO:0048512">
    <property type="term" value="P:circadian behavior"/>
    <property type="evidence" value="ECO:0007669"/>
    <property type="project" value="TreeGrafter"/>
</dbReference>
<dbReference type="InterPro" id="IPR052407">
    <property type="entry name" value="BTB_POZ_domain_cont_9"/>
</dbReference>
<dbReference type="SMART" id="SM00225">
    <property type="entry name" value="BTB"/>
    <property type="match status" value="1"/>
</dbReference>
<dbReference type="GO" id="GO:0005737">
    <property type="term" value="C:cytoplasm"/>
    <property type="evidence" value="ECO:0007669"/>
    <property type="project" value="TreeGrafter"/>
</dbReference>
<protein>
    <recommendedName>
        <fullName evidence="1">BTB domain-containing protein</fullName>
    </recommendedName>
</protein>
<dbReference type="AlphaFoldDB" id="A0AA38HU96"/>
<dbReference type="PROSITE" id="PS50097">
    <property type="entry name" value="BTB"/>
    <property type="match status" value="1"/>
</dbReference>
<dbReference type="Pfam" id="PF00651">
    <property type="entry name" value="BTB"/>
    <property type="match status" value="1"/>
</dbReference>
<name>A0AA38HU96_9CUCU</name>
<dbReference type="InterPro" id="IPR011333">
    <property type="entry name" value="SKP1/BTB/POZ_sf"/>
</dbReference>
<dbReference type="SUPFAM" id="SSF49785">
    <property type="entry name" value="Galactose-binding domain-like"/>
    <property type="match status" value="2"/>
</dbReference>
<dbReference type="InterPro" id="IPR011705">
    <property type="entry name" value="BACK"/>
</dbReference>
<dbReference type="PANTHER" id="PTHR46306">
    <property type="entry name" value="BTB/POZ DOMAIN-CONTAINING PROTEIN 9"/>
    <property type="match status" value="1"/>
</dbReference>
<evidence type="ECO:0000313" key="2">
    <source>
        <dbReference type="EMBL" id="KAJ3643695.1"/>
    </source>
</evidence>
<sequence length="554" mass="62712">MVNLEENSTIISETTKLVKDISSLFLSEKFSDVTLILDNERFFAHKVILAARSSYFADLLYDGKKEIEQSELTISLDTSPEAFRSVLKFLYTGSITISPSNFDPTLDLTSLAHQCSLTDFEYAIANQIKSVLSLKNICSTLNTANLYELVEIRDACHSFADRHASEIINNDCFQGLSQKSLIKVLERDTFFAPEIEIFKRVAQWCQKNNDVDGLLVKCVRLSWLSVVEIVSIVWPSKLVDCEDLLQAIAEAVDVKPRKSNCRAKLLSGVNVATSEHKAAVTTGRRNIKELLSGNRNISLHADHDIKPTEKNGITIKFGYPLVINHIHMMLWDGAVRFYQYYIEVSTDEKNWSKVVDYRQYACRSVQNLYFEKVITQYIRVVGTHNSVQNEFHLVFFEAYFKDEIPRIVNGIVCPTTNVATVDKKAVVVEGVNGAALLDGITSNYGNYTHHVIGSGSIIVQLAQPFMLSSMKLLLWNNDSRFYKYYIEVSINKSEWTMIADHRNEENKSWQIIHFSERPIVFIRITGTGASAGAGNALHLLHFECPVSDEVPIYK</sequence>
<dbReference type="Gene3D" id="3.30.710.10">
    <property type="entry name" value="Potassium Channel Kv1.1, Chain A"/>
    <property type="match status" value="1"/>
</dbReference>
<dbReference type="InterPro" id="IPR000210">
    <property type="entry name" value="BTB/POZ_dom"/>
</dbReference>
<dbReference type="SMART" id="SM00875">
    <property type="entry name" value="BACK"/>
    <property type="match status" value="1"/>
</dbReference>
<evidence type="ECO:0000313" key="3">
    <source>
        <dbReference type="Proteomes" id="UP001168821"/>
    </source>
</evidence>
<organism evidence="2 3">
    <name type="scientific">Zophobas morio</name>
    <dbReference type="NCBI Taxonomy" id="2755281"/>
    <lineage>
        <taxon>Eukaryota</taxon>
        <taxon>Metazoa</taxon>
        <taxon>Ecdysozoa</taxon>
        <taxon>Arthropoda</taxon>
        <taxon>Hexapoda</taxon>
        <taxon>Insecta</taxon>
        <taxon>Pterygota</taxon>
        <taxon>Neoptera</taxon>
        <taxon>Endopterygota</taxon>
        <taxon>Coleoptera</taxon>
        <taxon>Polyphaga</taxon>
        <taxon>Cucujiformia</taxon>
        <taxon>Tenebrionidae</taxon>
        <taxon>Zophobas</taxon>
    </lineage>
</organism>
<dbReference type="EMBL" id="JALNTZ010000008">
    <property type="protein sequence ID" value="KAJ3643695.1"/>
    <property type="molecule type" value="Genomic_DNA"/>
</dbReference>
<gene>
    <name evidence="2" type="ORF">Zmor_026391</name>
</gene>
<proteinExistence type="predicted"/>
<dbReference type="SUPFAM" id="SSF54695">
    <property type="entry name" value="POZ domain"/>
    <property type="match status" value="1"/>
</dbReference>
<feature type="domain" description="BTB" evidence="1">
    <location>
        <begin position="31"/>
        <end position="99"/>
    </location>
</feature>
<dbReference type="GO" id="GO:0008344">
    <property type="term" value="P:adult locomotory behavior"/>
    <property type="evidence" value="ECO:0007669"/>
    <property type="project" value="TreeGrafter"/>
</dbReference>
<dbReference type="GO" id="GO:0050804">
    <property type="term" value="P:modulation of chemical synaptic transmission"/>
    <property type="evidence" value="ECO:0007669"/>
    <property type="project" value="TreeGrafter"/>
</dbReference>
<dbReference type="Gene3D" id="1.25.40.420">
    <property type="match status" value="1"/>
</dbReference>
<dbReference type="Proteomes" id="UP001168821">
    <property type="component" value="Unassembled WGS sequence"/>
</dbReference>
<comment type="caution">
    <text evidence="2">The sequence shown here is derived from an EMBL/GenBank/DDBJ whole genome shotgun (WGS) entry which is preliminary data.</text>
</comment>
<keyword evidence="3" id="KW-1185">Reference proteome</keyword>
<dbReference type="Gene3D" id="2.60.120.260">
    <property type="entry name" value="Galactose-binding domain-like"/>
    <property type="match status" value="2"/>
</dbReference>
<dbReference type="InterPro" id="IPR000421">
    <property type="entry name" value="FA58C"/>
</dbReference>
<dbReference type="Pfam" id="PF07707">
    <property type="entry name" value="BACK"/>
    <property type="match status" value="1"/>
</dbReference>
<reference evidence="2" key="1">
    <citation type="journal article" date="2023" name="G3 (Bethesda)">
        <title>Whole genome assemblies of Zophobas morio and Tenebrio molitor.</title>
        <authorList>
            <person name="Kaur S."/>
            <person name="Stinson S.A."/>
            <person name="diCenzo G.C."/>
        </authorList>
    </citation>
    <scope>NUCLEOTIDE SEQUENCE</scope>
    <source>
        <strain evidence="2">QUZm001</strain>
    </source>
</reference>
<evidence type="ECO:0000259" key="1">
    <source>
        <dbReference type="PROSITE" id="PS50097"/>
    </source>
</evidence>
<accession>A0AA38HU96</accession>
<dbReference type="PANTHER" id="PTHR46306:SF1">
    <property type="entry name" value="BTB_POZ DOMAIN-CONTAINING PROTEIN 9"/>
    <property type="match status" value="1"/>
</dbReference>
<dbReference type="Pfam" id="PF00754">
    <property type="entry name" value="F5_F8_type_C"/>
    <property type="match status" value="2"/>
</dbReference>
<dbReference type="InterPro" id="IPR008979">
    <property type="entry name" value="Galactose-bd-like_sf"/>
</dbReference>